<name>A0A1H9S1M2_9BACI</name>
<feature type="transmembrane region" description="Helical" evidence="14">
    <location>
        <begin position="126"/>
        <end position="146"/>
    </location>
</feature>
<comment type="subcellular location">
    <subcellularLocation>
        <location evidence="1">Cell membrane</location>
        <topology evidence="1">Multi-pass membrane protein</topology>
    </subcellularLocation>
</comment>
<sequence length="227" mass="25712">MELLLWGVLPYVAMVLFIGGHIVRYQYDQFGWTAKSSEFLESKDLRYGSIMLHWGLIFVLFGHILGLVIPLSFYQAIGISHTAYHYLAIGAGIPAGLIAFAGLLLLIRRRIMHRKLQQTTSLADKLALGALFIVIASGLSATFMNVDAQGFDYRESISPWFRGIFALQVQPELMSDVPVWFKTHILAATGLFVVWPFTRLVHVFSFPVMYLTRSPIVYRKQRNKKAS</sequence>
<dbReference type="GO" id="GO:0042128">
    <property type="term" value="P:nitrate assimilation"/>
    <property type="evidence" value="ECO:0007669"/>
    <property type="project" value="UniProtKB-KW"/>
</dbReference>
<dbReference type="PANTHER" id="PTHR30598">
    <property type="entry name" value="NITRATE REDUCTASE PRIVATE CHAPERONE, REDOX ENZYME MATURATION PROTEIN REMP FAMILY"/>
    <property type="match status" value="1"/>
</dbReference>
<dbReference type="Pfam" id="PF02665">
    <property type="entry name" value="Nitrate_red_gam"/>
    <property type="match status" value="1"/>
</dbReference>
<dbReference type="STRING" id="1464123.SAMN05444126_10611"/>
<protein>
    <submittedName>
        <fullName evidence="16">Nitrate reductase gamma subunit</fullName>
    </submittedName>
</protein>
<evidence type="ECO:0000256" key="11">
    <source>
        <dbReference type="ARBA" id="ARBA00023063"/>
    </source>
</evidence>
<dbReference type="AlphaFoldDB" id="A0A1H9S1M2"/>
<evidence type="ECO:0000256" key="3">
    <source>
        <dbReference type="ARBA" id="ARBA00022475"/>
    </source>
</evidence>
<evidence type="ECO:0000256" key="2">
    <source>
        <dbReference type="ARBA" id="ARBA00022448"/>
    </source>
</evidence>
<keyword evidence="10 13" id="KW-0408">Iron</keyword>
<dbReference type="PANTHER" id="PTHR30598:SF3">
    <property type="entry name" value="RESPIRATORY NITRATE REDUCTASE 1 GAMMA CHAIN"/>
    <property type="match status" value="1"/>
</dbReference>
<dbReference type="GO" id="GO:0009325">
    <property type="term" value="C:nitrate reductase complex"/>
    <property type="evidence" value="ECO:0007669"/>
    <property type="project" value="InterPro"/>
</dbReference>
<dbReference type="EMBL" id="FOGV01000006">
    <property type="protein sequence ID" value="SER78911.1"/>
    <property type="molecule type" value="Genomic_DNA"/>
</dbReference>
<feature type="binding site" description="axial binding residue" evidence="13">
    <location>
        <position position="202"/>
    </location>
    <ligand>
        <name>heme b</name>
        <dbReference type="ChEBI" id="CHEBI:60344"/>
        <label>1</label>
    </ligand>
    <ligandPart>
        <name>Fe</name>
        <dbReference type="ChEBI" id="CHEBI:18248"/>
    </ligandPart>
</feature>
<keyword evidence="7" id="KW-0249">Electron transport</keyword>
<dbReference type="InterPro" id="IPR036197">
    <property type="entry name" value="NarG-like_sf"/>
</dbReference>
<evidence type="ECO:0000256" key="9">
    <source>
        <dbReference type="ARBA" id="ARBA00023002"/>
    </source>
</evidence>
<dbReference type="GO" id="GO:0046872">
    <property type="term" value="F:metal ion binding"/>
    <property type="evidence" value="ECO:0007669"/>
    <property type="project" value="UniProtKB-KW"/>
</dbReference>
<keyword evidence="11" id="KW-0534">Nitrate assimilation</keyword>
<keyword evidence="2" id="KW-0813">Transport</keyword>
<organism evidence="16 17">
    <name type="scientific">Salisediminibacterium halotolerans</name>
    <dbReference type="NCBI Taxonomy" id="517425"/>
    <lineage>
        <taxon>Bacteria</taxon>
        <taxon>Bacillati</taxon>
        <taxon>Bacillota</taxon>
        <taxon>Bacilli</taxon>
        <taxon>Bacillales</taxon>
        <taxon>Bacillaceae</taxon>
        <taxon>Salisediminibacterium</taxon>
    </lineage>
</organism>
<feature type="binding site" description="axial binding residue" evidence="13">
    <location>
        <position position="184"/>
    </location>
    <ligand>
        <name>heme b</name>
        <dbReference type="ChEBI" id="CHEBI:60344"/>
        <label>1</label>
    </ligand>
    <ligandPart>
        <name>Fe</name>
        <dbReference type="ChEBI" id="CHEBI:18248"/>
    </ligandPart>
</feature>
<dbReference type="InterPro" id="IPR051936">
    <property type="entry name" value="Heme-iron_electron_transfer"/>
</dbReference>
<dbReference type="NCBIfam" id="TIGR00351">
    <property type="entry name" value="narI"/>
    <property type="match status" value="1"/>
</dbReference>
<dbReference type="GO" id="GO:0019645">
    <property type="term" value="P:anaerobic electron transport chain"/>
    <property type="evidence" value="ECO:0007669"/>
    <property type="project" value="TreeGrafter"/>
</dbReference>
<evidence type="ECO:0000256" key="13">
    <source>
        <dbReference type="PIRSR" id="PIRSR603816-1"/>
    </source>
</evidence>
<dbReference type="FunFam" id="1.20.950.20:FF:000001">
    <property type="entry name" value="Respiratory nitrate reductase subunit gamma"/>
    <property type="match status" value="1"/>
</dbReference>
<dbReference type="InterPro" id="IPR003816">
    <property type="entry name" value="Nitrate_red_gam"/>
</dbReference>
<keyword evidence="3" id="KW-1003">Cell membrane</keyword>
<evidence type="ECO:0000256" key="1">
    <source>
        <dbReference type="ARBA" id="ARBA00004651"/>
    </source>
</evidence>
<feature type="binding site" description="axial binding residue" evidence="13">
    <location>
        <position position="63"/>
    </location>
    <ligand>
        <name>heme b</name>
        <dbReference type="ChEBI" id="CHEBI:60344"/>
        <label>1</label>
    </ligand>
    <ligandPart>
        <name>Fe</name>
        <dbReference type="ChEBI" id="CHEBI:18248"/>
    </ligandPart>
</feature>
<evidence type="ECO:0000256" key="8">
    <source>
        <dbReference type="ARBA" id="ARBA00022989"/>
    </source>
</evidence>
<feature type="transmembrane region" description="Helical" evidence="14">
    <location>
        <begin position="6"/>
        <end position="27"/>
    </location>
</feature>
<feature type="binding site" description="axial binding residue" evidence="13">
    <location>
        <position position="53"/>
    </location>
    <ligand>
        <name>heme b</name>
        <dbReference type="ChEBI" id="CHEBI:60344"/>
        <label>1</label>
    </ligand>
    <ligandPart>
        <name>Fe</name>
        <dbReference type="ChEBI" id="CHEBI:18248"/>
    </ligandPart>
</feature>
<dbReference type="GO" id="GO:0009055">
    <property type="term" value="F:electron transfer activity"/>
    <property type="evidence" value="ECO:0007669"/>
    <property type="project" value="TreeGrafter"/>
</dbReference>
<dbReference type="InterPro" id="IPR023234">
    <property type="entry name" value="NarG-like_domain"/>
</dbReference>
<reference evidence="17" key="1">
    <citation type="submission" date="2016-10" db="EMBL/GenBank/DDBJ databases">
        <authorList>
            <person name="de Groot N.N."/>
        </authorList>
    </citation>
    <scope>NUCLEOTIDE SEQUENCE [LARGE SCALE GENOMIC DNA]</scope>
    <source>
        <strain evidence="17">10nlg</strain>
    </source>
</reference>
<evidence type="ECO:0000256" key="14">
    <source>
        <dbReference type="SAM" id="Phobius"/>
    </source>
</evidence>
<evidence type="ECO:0000256" key="10">
    <source>
        <dbReference type="ARBA" id="ARBA00023004"/>
    </source>
</evidence>
<gene>
    <name evidence="16" type="ORF">SAMN05444126_10611</name>
</gene>
<dbReference type="OrthoDB" id="9788113at2"/>
<keyword evidence="6" id="KW-0479">Metal-binding</keyword>
<proteinExistence type="predicted"/>
<evidence type="ECO:0000256" key="12">
    <source>
        <dbReference type="ARBA" id="ARBA00023136"/>
    </source>
</evidence>
<keyword evidence="5 14" id="KW-0812">Transmembrane</keyword>
<feature type="transmembrane region" description="Helical" evidence="14">
    <location>
        <begin position="83"/>
        <end position="106"/>
    </location>
</feature>
<dbReference type="GO" id="GO:0020037">
    <property type="term" value="F:heme binding"/>
    <property type="evidence" value="ECO:0007669"/>
    <property type="project" value="TreeGrafter"/>
</dbReference>
<evidence type="ECO:0000256" key="6">
    <source>
        <dbReference type="ARBA" id="ARBA00022723"/>
    </source>
</evidence>
<evidence type="ECO:0000313" key="17">
    <source>
        <dbReference type="Proteomes" id="UP000199318"/>
    </source>
</evidence>
<dbReference type="RefSeq" id="WP_093072308.1">
    <property type="nucleotide sequence ID" value="NZ_FOGV01000006.1"/>
</dbReference>
<comment type="caution">
    <text evidence="16">The sequence shown here is derived from an EMBL/GenBank/DDBJ whole genome shotgun (WGS) entry which is preliminary data.</text>
</comment>
<feature type="transmembrane region" description="Helical" evidence="14">
    <location>
        <begin position="185"/>
        <end position="212"/>
    </location>
</feature>
<evidence type="ECO:0000313" key="16">
    <source>
        <dbReference type="EMBL" id="SER78911.1"/>
    </source>
</evidence>
<dbReference type="GO" id="GO:0008940">
    <property type="term" value="F:nitrate reductase activity"/>
    <property type="evidence" value="ECO:0007669"/>
    <property type="project" value="InterPro"/>
</dbReference>
<keyword evidence="8 14" id="KW-1133">Transmembrane helix</keyword>
<dbReference type="GO" id="GO:0005886">
    <property type="term" value="C:plasma membrane"/>
    <property type="evidence" value="ECO:0007669"/>
    <property type="project" value="UniProtKB-SubCell"/>
</dbReference>
<keyword evidence="12 14" id="KW-0472">Membrane</keyword>
<evidence type="ECO:0000256" key="4">
    <source>
        <dbReference type="ARBA" id="ARBA00022617"/>
    </source>
</evidence>
<accession>A0A1H9S1M2</accession>
<keyword evidence="4 13" id="KW-0349">Heme</keyword>
<evidence type="ECO:0000259" key="15">
    <source>
        <dbReference type="Pfam" id="PF02665"/>
    </source>
</evidence>
<dbReference type="Proteomes" id="UP000199318">
    <property type="component" value="Unassembled WGS sequence"/>
</dbReference>
<evidence type="ECO:0000256" key="5">
    <source>
        <dbReference type="ARBA" id="ARBA00022692"/>
    </source>
</evidence>
<feature type="transmembrane region" description="Helical" evidence="14">
    <location>
        <begin position="47"/>
        <end position="71"/>
    </location>
</feature>
<dbReference type="SUPFAM" id="SSF103501">
    <property type="entry name" value="Respiratory nitrate reductase 1 gamma chain"/>
    <property type="match status" value="1"/>
</dbReference>
<evidence type="ECO:0000256" key="7">
    <source>
        <dbReference type="ARBA" id="ARBA00022982"/>
    </source>
</evidence>
<keyword evidence="17" id="KW-1185">Reference proteome</keyword>
<dbReference type="Gene3D" id="1.20.950.20">
    <property type="entry name" value="Transmembrane di-heme cytochromes, Chain C"/>
    <property type="match status" value="1"/>
</dbReference>
<keyword evidence="9" id="KW-0560">Oxidoreductase</keyword>
<feature type="domain" description="NarG-like" evidence="15">
    <location>
        <begin position="3"/>
        <end position="220"/>
    </location>
</feature>